<feature type="transmembrane region" description="Helical" evidence="12">
    <location>
        <begin position="366"/>
        <end position="390"/>
    </location>
</feature>
<comment type="subcellular location">
    <subcellularLocation>
        <location evidence="1">Cell inner membrane</location>
        <topology evidence="1">Multi-pass membrane protein</topology>
    </subcellularLocation>
</comment>
<reference evidence="14 15" key="1">
    <citation type="submission" date="2017-08" db="EMBL/GenBank/DDBJ databases">
        <title>Infants hospitalized years apart are colonized by the same room-sourced microbial strains.</title>
        <authorList>
            <person name="Brooks B."/>
            <person name="Olm M.R."/>
            <person name="Firek B.A."/>
            <person name="Baker R."/>
            <person name="Thomas B.C."/>
            <person name="Morowitz M.J."/>
            <person name="Banfield J.F."/>
        </authorList>
    </citation>
    <scope>NUCLEOTIDE SEQUENCE [LARGE SCALE GENOMIC DNA]</scope>
    <source>
        <strain evidence="14">S2_003_000_R2_11</strain>
    </source>
</reference>
<evidence type="ECO:0000256" key="8">
    <source>
        <dbReference type="ARBA" id="ARBA00022679"/>
    </source>
</evidence>
<evidence type="ECO:0000256" key="9">
    <source>
        <dbReference type="ARBA" id="ARBA00022692"/>
    </source>
</evidence>
<keyword evidence="5" id="KW-1003">Cell membrane</keyword>
<protein>
    <recommendedName>
        <fullName evidence="4">Glucans biosynthesis glucosyltransferase H</fullName>
    </recommendedName>
</protein>
<dbReference type="Pfam" id="PF13632">
    <property type="entry name" value="Glyco_trans_2_3"/>
    <property type="match status" value="1"/>
</dbReference>
<accession>A0A2W5S4G7</accession>
<feature type="transmembrane region" description="Helical" evidence="12">
    <location>
        <begin position="410"/>
        <end position="430"/>
    </location>
</feature>
<dbReference type="GO" id="GO:0005886">
    <property type="term" value="C:plasma membrane"/>
    <property type="evidence" value="ECO:0007669"/>
    <property type="project" value="UniProtKB-SubCell"/>
</dbReference>
<evidence type="ECO:0000256" key="4">
    <source>
        <dbReference type="ARBA" id="ARBA00020585"/>
    </source>
</evidence>
<dbReference type="AlphaFoldDB" id="A0A2W5S4G7"/>
<dbReference type="EMBL" id="QFQS01000005">
    <property type="protein sequence ID" value="PZQ95892.1"/>
    <property type="molecule type" value="Genomic_DNA"/>
</dbReference>
<feature type="transmembrane region" description="Helical" evidence="12">
    <location>
        <begin position="54"/>
        <end position="75"/>
    </location>
</feature>
<evidence type="ECO:0000256" key="7">
    <source>
        <dbReference type="ARBA" id="ARBA00022676"/>
    </source>
</evidence>
<keyword evidence="8 14" id="KW-0808">Transferase</keyword>
<dbReference type="PANTHER" id="PTHR43867">
    <property type="entry name" value="CELLULOSE SYNTHASE CATALYTIC SUBUNIT A [UDP-FORMING]"/>
    <property type="match status" value="1"/>
</dbReference>
<keyword evidence="11 12" id="KW-0472">Membrane</keyword>
<dbReference type="CDD" id="cd04191">
    <property type="entry name" value="Glucan_BSP_MdoH"/>
    <property type="match status" value="1"/>
</dbReference>
<keyword evidence="9 12" id="KW-0812">Transmembrane</keyword>
<dbReference type="Proteomes" id="UP000248975">
    <property type="component" value="Unassembled WGS sequence"/>
</dbReference>
<dbReference type="GO" id="GO:0016758">
    <property type="term" value="F:hexosyltransferase activity"/>
    <property type="evidence" value="ECO:0007669"/>
    <property type="project" value="TreeGrafter"/>
</dbReference>
<keyword evidence="6" id="KW-0997">Cell inner membrane</keyword>
<dbReference type="NCBIfam" id="NF003958">
    <property type="entry name" value="PRK05454.2-1"/>
    <property type="match status" value="1"/>
</dbReference>
<evidence type="ECO:0000256" key="10">
    <source>
        <dbReference type="ARBA" id="ARBA00022989"/>
    </source>
</evidence>
<dbReference type="InterPro" id="IPR029044">
    <property type="entry name" value="Nucleotide-diphossugar_trans"/>
</dbReference>
<evidence type="ECO:0000313" key="15">
    <source>
        <dbReference type="Proteomes" id="UP000248975"/>
    </source>
</evidence>
<organism evidence="14 15">
    <name type="scientific">Cereibacter sphaeroides</name>
    <name type="common">Rhodobacter sphaeroides</name>
    <dbReference type="NCBI Taxonomy" id="1063"/>
    <lineage>
        <taxon>Bacteria</taxon>
        <taxon>Pseudomonadati</taxon>
        <taxon>Pseudomonadota</taxon>
        <taxon>Alphaproteobacteria</taxon>
        <taxon>Rhodobacterales</taxon>
        <taxon>Paracoccaceae</taxon>
        <taxon>Cereibacter</taxon>
    </lineage>
</organism>
<dbReference type="InterPro" id="IPR001173">
    <property type="entry name" value="Glyco_trans_2-like"/>
</dbReference>
<evidence type="ECO:0000256" key="12">
    <source>
        <dbReference type="SAM" id="Phobius"/>
    </source>
</evidence>
<name>A0A2W5S4G7_CERSP</name>
<dbReference type="InterPro" id="IPR050321">
    <property type="entry name" value="Glycosyltr_2/OpgH_subfam"/>
</dbReference>
<evidence type="ECO:0000256" key="1">
    <source>
        <dbReference type="ARBA" id="ARBA00004429"/>
    </source>
</evidence>
<feature type="transmembrane region" description="Helical" evidence="12">
    <location>
        <begin position="528"/>
        <end position="548"/>
    </location>
</feature>
<comment type="pathway">
    <text evidence="2">Glycan metabolism; osmoregulated periplasmic glucan (OPG) biosynthesis.</text>
</comment>
<evidence type="ECO:0000256" key="11">
    <source>
        <dbReference type="ARBA" id="ARBA00023136"/>
    </source>
</evidence>
<comment type="similarity">
    <text evidence="3">Belongs to the glycosyltransferase 2 family. OpgH subfamily.</text>
</comment>
<evidence type="ECO:0000256" key="2">
    <source>
        <dbReference type="ARBA" id="ARBA00005001"/>
    </source>
</evidence>
<feature type="transmembrane region" description="Helical" evidence="12">
    <location>
        <begin position="502"/>
        <end position="521"/>
    </location>
</feature>
<dbReference type="NCBIfam" id="NF003962">
    <property type="entry name" value="PRK05454.2-5"/>
    <property type="match status" value="1"/>
</dbReference>
<evidence type="ECO:0000256" key="6">
    <source>
        <dbReference type="ARBA" id="ARBA00022519"/>
    </source>
</evidence>
<dbReference type="SUPFAM" id="SSF53448">
    <property type="entry name" value="Nucleotide-diphospho-sugar transferases"/>
    <property type="match status" value="1"/>
</dbReference>
<gene>
    <name evidence="14" type="ORF">DI533_17810</name>
</gene>
<comment type="caution">
    <text evidence="14">The sequence shown here is derived from an EMBL/GenBank/DDBJ whole genome shotgun (WGS) entry which is preliminary data.</text>
</comment>
<keyword evidence="7" id="KW-0328">Glycosyltransferase</keyword>
<evidence type="ECO:0000256" key="5">
    <source>
        <dbReference type="ARBA" id="ARBA00022475"/>
    </source>
</evidence>
<evidence type="ECO:0000256" key="3">
    <source>
        <dbReference type="ARBA" id="ARBA00009337"/>
    </source>
</evidence>
<evidence type="ECO:0000259" key="13">
    <source>
        <dbReference type="Pfam" id="PF13632"/>
    </source>
</evidence>
<dbReference type="NCBIfam" id="NF003959">
    <property type="entry name" value="PRK05454.2-2"/>
    <property type="match status" value="1"/>
</dbReference>
<proteinExistence type="inferred from homology"/>
<feature type="domain" description="Glycosyltransferase 2-like" evidence="13">
    <location>
        <begin position="191"/>
        <end position="385"/>
    </location>
</feature>
<dbReference type="PANTHER" id="PTHR43867:SF5">
    <property type="entry name" value="GLUCANS BIOSYNTHESIS GLUCOSYLTRANSFERASE H"/>
    <property type="match status" value="1"/>
</dbReference>
<keyword evidence="10 12" id="KW-1133">Transmembrane helix</keyword>
<evidence type="ECO:0000313" key="14">
    <source>
        <dbReference type="EMBL" id="PZQ95892.1"/>
    </source>
</evidence>
<dbReference type="Gene3D" id="3.90.550.10">
    <property type="entry name" value="Spore Coat Polysaccharide Biosynthesis Protein SpsA, Chain A"/>
    <property type="match status" value="1"/>
</dbReference>
<sequence length="602" mass="65521">MAGGEGPVPDKGSVLRARLSVFALSLAAAATGFLLFLQFGAADGLDWLDILRSVLILLSTFWLAWGAAQGLLGLTTRAAVRPPGKAQITGRTVILVPVYNEDPVTTFARIAAMDASIGAQGSDATIHFAILSDTRNDTIAARERLWFLRLLRDRQAEGRIFYRRREKNTGRKAGNIEDFIQRSGAAYDYALILDADSLMEGTTILEMIRRMEADPKLGLLQSLPRVINARSRFGRTMQFSASFYSPIFARGLAMMQGRTGPFWGHNAMVRVRAFAASCGLPELAGSPPFGGHIMSHDYVEAALLARAGWTVRLDDDLEGSFEEGPENIIDHAKRDRRWCQGNLQHSRLVFAPGLMGWSRWVFVQGILAYIAPLFWLAFIIASVAAQIFAVPPDYFPEANWPFPVFPADETAKAIGLAVGIFGLLLLPKLLIAIDAAASGRAQGFGGGLRAFLSTITELVLSSVVAPIFLMFQTRSVFQVVTGRDGGWPTNNRGDGRLTLVDAWAASGWISMTGLAALFLIYTLAPGLVLWLLPVALPMILAPVVISWFSQDSRSGLMVTPSERDSAPVMLRHVEIMRHWMGEGAEAAYVEAEPAGAAPHIHA</sequence>
<feature type="transmembrane region" description="Helical" evidence="12">
    <location>
        <begin position="21"/>
        <end position="42"/>
    </location>
</feature>
<feature type="transmembrane region" description="Helical" evidence="12">
    <location>
        <begin position="450"/>
        <end position="471"/>
    </location>
</feature>